<dbReference type="SMART" id="SM00343">
    <property type="entry name" value="ZnF_C2HC"/>
    <property type="match status" value="2"/>
</dbReference>
<keyword evidence="1" id="KW-0863">Zinc-finger</keyword>
<evidence type="ECO:0000256" key="1">
    <source>
        <dbReference type="PROSITE-ProRule" id="PRU00047"/>
    </source>
</evidence>
<protein>
    <recommendedName>
        <fullName evidence="3">CCHC-type domain-containing protein</fullName>
    </recommendedName>
</protein>
<reference evidence="4 5" key="1">
    <citation type="journal article" date="2009" name="Nature">
        <title>The Sorghum bicolor genome and the diversification of grasses.</title>
        <authorList>
            <person name="Paterson A.H."/>
            <person name="Bowers J.E."/>
            <person name="Bruggmann R."/>
            <person name="Dubchak I."/>
            <person name="Grimwood J."/>
            <person name="Gundlach H."/>
            <person name="Haberer G."/>
            <person name="Hellsten U."/>
            <person name="Mitros T."/>
            <person name="Poliakov A."/>
            <person name="Schmutz J."/>
            <person name="Spannagl M."/>
            <person name="Tang H."/>
            <person name="Wang X."/>
            <person name="Wicker T."/>
            <person name="Bharti A.K."/>
            <person name="Chapman J."/>
            <person name="Feltus F.A."/>
            <person name="Gowik U."/>
            <person name="Grigoriev I.V."/>
            <person name="Lyons E."/>
            <person name="Maher C.A."/>
            <person name="Martis M."/>
            <person name="Narechania A."/>
            <person name="Otillar R.P."/>
            <person name="Penning B.W."/>
            <person name="Salamov A.A."/>
            <person name="Wang Y."/>
            <person name="Zhang L."/>
            <person name="Carpita N.C."/>
            <person name="Freeling M."/>
            <person name="Gingle A.R."/>
            <person name="Hash C.T."/>
            <person name="Keller B."/>
            <person name="Klein P."/>
            <person name="Kresovich S."/>
            <person name="McCann M.C."/>
            <person name="Ming R."/>
            <person name="Peterson D.G."/>
            <person name="Mehboob-ur-Rahman"/>
            <person name="Ware D."/>
            <person name="Westhoff P."/>
            <person name="Mayer K.F."/>
            <person name="Messing J."/>
            <person name="Rokhsar D.S."/>
        </authorList>
    </citation>
    <scope>NUCLEOTIDE SEQUENCE [LARGE SCALE GENOMIC DNA]</scope>
    <source>
        <strain evidence="5">cv. BTx623</strain>
    </source>
</reference>
<dbReference type="PANTHER" id="PTHR33075">
    <property type="entry name" value="OS02G0499800 PROTEIN"/>
    <property type="match status" value="1"/>
</dbReference>
<dbReference type="SUPFAM" id="SSF57756">
    <property type="entry name" value="Retrovirus zinc finger-like domains"/>
    <property type="match status" value="1"/>
</dbReference>
<dbReference type="GO" id="GO:0003676">
    <property type="term" value="F:nucleic acid binding"/>
    <property type="evidence" value="ECO:0007669"/>
    <property type="project" value="InterPro"/>
</dbReference>
<feature type="compositionally biased region" description="Polar residues" evidence="2">
    <location>
        <begin position="1269"/>
        <end position="1278"/>
    </location>
</feature>
<evidence type="ECO:0000259" key="3">
    <source>
        <dbReference type="PROSITE" id="PS50158"/>
    </source>
</evidence>
<organism evidence="4 5">
    <name type="scientific">Sorghum bicolor</name>
    <name type="common">Sorghum</name>
    <name type="synonym">Sorghum vulgare</name>
    <dbReference type="NCBI Taxonomy" id="4558"/>
    <lineage>
        <taxon>Eukaryota</taxon>
        <taxon>Viridiplantae</taxon>
        <taxon>Streptophyta</taxon>
        <taxon>Embryophyta</taxon>
        <taxon>Tracheophyta</taxon>
        <taxon>Spermatophyta</taxon>
        <taxon>Magnoliopsida</taxon>
        <taxon>Liliopsida</taxon>
        <taxon>Poales</taxon>
        <taxon>Poaceae</taxon>
        <taxon>PACMAD clade</taxon>
        <taxon>Panicoideae</taxon>
        <taxon>Andropogonodae</taxon>
        <taxon>Andropogoneae</taxon>
        <taxon>Sorghinae</taxon>
        <taxon>Sorghum</taxon>
    </lineage>
</organism>
<dbReference type="Pfam" id="PF24530">
    <property type="entry name" value="DUF7597"/>
    <property type="match status" value="1"/>
</dbReference>
<feature type="region of interest" description="Disordered" evidence="2">
    <location>
        <begin position="1229"/>
        <end position="1278"/>
    </location>
</feature>
<evidence type="ECO:0000256" key="2">
    <source>
        <dbReference type="SAM" id="MobiDB-lite"/>
    </source>
</evidence>
<dbReference type="InterPro" id="IPR056018">
    <property type="entry name" value="DUF7597"/>
</dbReference>
<keyword evidence="5" id="KW-1185">Reference proteome</keyword>
<dbReference type="Gene3D" id="4.10.60.10">
    <property type="entry name" value="Zinc finger, CCHC-type"/>
    <property type="match status" value="1"/>
</dbReference>
<evidence type="ECO:0000313" key="5">
    <source>
        <dbReference type="Proteomes" id="UP000000768"/>
    </source>
</evidence>
<name>A0A1Z5RKK8_SORBI</name>
<dbReference type="PANTHER" id="PTHR33075:SF7">
    <property type="entry name" value="OS02G0303350 PROTEIN"/>
    <property type="match status" value="1"/>
</dbReference>
<dbReference type="Gramene" id="OQU83995">
    <property type="protein sequence ID" value="OQU83995"/>
    <property type="gene ID" value="SORBI_3005G211600"/>
</dbReference>
<keyword evidence="1" id="KW-0862">Zinc</keyword>
<accession>A0A1Z5RKK8</accession>
<reference evidence="5" key="2">
    <citation type="journal article" date="2018" name="Plant J.">
        <title>The Sorghum bicolor reference genome: improved assembly, gene annotations, a transcriptome atlas, and signatures of genome organization.</title>
        <authorList>
            <person name="McCormick R.F."/>
            <person name="Truong S.K."/>
            <person name="Sreedasyam A."/>
            <person name="Jenkins J."/>
            <person name="Shu S."/>
            <person name="Sims D."/>
            <person name="Kennedy M."/>
            <person name="Amirebrahimi M."/>
            <person name="Weers B.D."/>
            <person name="McKinley B."/>
            <person name="Mattison A."/>
            <person name="Morishige D.T."/>
            <person name="Grimwood J."/>
            <person name="Schmutz J."/>
            <person name="Mullet J.E."/>
        </authorList>
    </citation>
    <scope>NUCLEOTIDE SEQUENCE [LARGE SCALE GENOMIC DNA]</scope>
    <source>
        <strain evidence="5">cv. BTx623</strain>
    </source>
</reference>
<dbReference type="InParanoid" id="A0A1Z5RKK8"/>
<dbReference type="InterPro" id="IPR036875">
    <property type="entry name" value="Znf_CCHC_sf"/>
</dbReference>
<dbReference type="eggNOG" id="ENOG502R499">
    <property type="taxonomic scope" value="Eukaryota"/>
</dbReference>
<dbReference type="Proteomes" id="UP000000768">
    <property type="component" value="Chromosome 5"/>
</dbReference>
<feature type="domain" description="CCHC-type" evidence="3">
    <location>
        <begin position="245"/>
        <end position="261"/>
    </location>
</feature>
<dbReference type="FunCoup" id="A0A1Z5RKK8">
    <property type="interactions" value="213"/>
</dbReference>
<gene>
    <name evidence="4" type="ORF">SORBI_3005G211600</name>
</gene>
<dbReference type="AlphaFoldDB" id="A0A1Z5RKK8"/>
<dbReference type="PROSITE" id="PS50158">
    <property type="entry name" value="ZF_CCHC"/>
    <property type="match status" value="1"/>
</dbReference>
<sequence>MELSCLNLRPGLGVQQVIRHKFGTTVSPVSKHFPFFLVASFGRCKFKLSCAMVAAILQATIGGLALDFDVLQLDDRVFRFSVASKLVGFHIVKLRAFECLEYKVFFHLWGNGGPNWRQEWTSFCQEEDNSWILIRRQATVVPAQSYADVVRSVPLTGANAVPLNCISGKHFRNTVLGREKGKGSFIGQVLGSGSNSTNLNLNLLGAGPSNPTEPAQNLPYALSPGICPRCLTKGHTREACKSLVRCYACKREGHLAKRCRSFRFWREKGRRANEIRREKRVTTSFVQAAGQDLRDIGPTSPRSIMVFGARITAAKAADQPLPQPEPIAERVEEQAWLTIGTGGSQAQQTVTARHPSWPRDQHRDFSFTALNNQTAFTHDASASEANTPVPSFRNPKEKTPVITHLSIQRTLSSTTDSSHQCHSRRKEMAYQRADPQPFKPPGFNILDIPNRPMMVRTMAPRKPRARNEDLAIVTISPIPGNVLHFPTVEEVIRECCASKRVRVREVQRCPLGQAFVRFESEFDRDRMVLQSPHEYGGSQFTFVRHDQGRNWRSMVFNHECLLMLLGLPEDYWEDDCIDAVLGPYARVINWYKETTIEDEKVLTRLLVKVRVVDLEDIPHFSVFAQSPGYNGHSWSVQIEILQNEILGQEAPQEEAVPQPPNDGGPPLFDFFGLGQHVLAPVAEHADLYQGHEQGQQNINQGQEQGQQNIQNDHHQAFGQWHQQEENLQHQEQQMPGWGDWVQNQNDQAQGQDNQGWDVWQPQVDLNQQHVAVQQDLNQLPDDDPLEMIIDPPVGVNEEIVLQIQQAQQPQPVHVQQIEQQQDNVQIQMPQVFPVLQVEEEYLMEPEEIANQEGAQLNEAGALMELPAENVFIVLGVGLEGDQPEVGIAQAEENVNVIQEVVLEGAQPELEIAQAEDVVDEHLLLMEKQVQHEDQVQLDGLQVPEAQQGPTVEPVIIQDHRSSREAAMHIQAQLIPQESDDVVGRHLIPQGVMAVDNGTHADQAQEQNNQQQQPQRLQVGMAFIQAPEHDPVWIQRHRDAEATRLWAAHFEKGNSQSRAVAIPSGWSTFFTSMLMNPEMFEWAKNFVTSDALSCLNQSDGVVDFHIPDDCPKRLFCSSENKGLLGMGKEPMSNLQQLESLSKKGKDKMILLDPQDLETPSKKGKEKRTCPLVETSLRRSDRLKQVTGGFKRSVCSDKRCLQCTPDPPTLSQMEIKRLGARICRMEEEELEVELATRRDQKRAAPGPKRKKSDDSTDDKLGGHQVIRQIKQRQSPTSSND</sequence>
<proteinExistence type="predicted"/>
<dbReference type="InterPro" id="IPR001878">
    <property type="entry name" value="Znf_CCHC"/>
</dbReference>
<dbReference type="GO" id="GO:0008270">
    <property type="term" value="F:zinc ion binding"/>
    <property type="evidence" value="ECO:0007669"/>
    <property type="project" value="UniProtKB-KW"/>
</dbReference>
<feature type="compositionally biased region" description="Basic and acidic residues" evidence="2">
    <location>
        <begin position="1249"/>
        <end position="1259"/>
    </location>
</feature>
<keyword evidence="1" id="KW-0479">Metal-binding</keyword>
<evidence type="ECO:0000313" key="4">
    <source>
        <dbReference type="EMBL" id="OQU83995.1"/>
    </source>
</evidence>
<dbReference type="EMBL" id="CM000764">
    <property type="protein sequence ID" value="OQU83995.1"/>
    <property type="molecule type" value="Genomic_DNA"/>
</dbReference>